<evidence type="ECO:0008006" key="4">
    <source>
        <dbReference type="Google" id="ProtNLM"/>
    </source>
</evidence>
<dbReference type="SUPFAM" id="SSF52980">
    <property type="entry name" value="Restriction endonuclease-like"/>
    <property type="match status" value="1"/>
</dbReference>
<protein>
    <recommendedName>
        <fullName evidence="4">DUF3782 domain-containing protein</fullName>
    </recommendedName>
</protein>
<dbReference type="InterPro" id="IPR011335">
    <property type="entry name" value="Restrct_endonuc-II-like"/>
</dbReference>
<organism evidence="3">
    <name type="scientific">Ignisphaera aggregans</name>
    <dbReference type="NCBI Taxonomy" id="334771"/>
    <lineage>
        <taxon>Archaea</taxon>
        <taxon>Thermoproteota</taxon>
        <taxon>Thermoprotei</taxon>
        <taxon>Desulfurococcales</taxon>
        <taxon>Desulfurococcaceae</taxon>
        <taxon>Ignisphaera</taxon>
    </lineage>
</organism>
<dbReference type="PANTHER" id="PTHR34314:SF6">
    <property type="entry name" value="DUF3782 DOMAIN-CONTAINING PROTEIN"/>
    <property type="match status" value="1"/>
</dbReference>
<evidence type="ECO:0000313" key="2">
    <source>
        <dbReference type="EMBL" id="HGN36692.1"/>
    </source>
</evidence>
<dbReference type="AlphaFoldDB" id="A0A7J3JQG9"/>
<reference evidence="3" key="1">
    <citation type="journal article" date="2020" name="mSystems">
        <title>Genome- and Community-Level Interaction Insights into Carbon Utilization and Element Cycling Functions of Hydrothermarchaeota in Hydrothermal Sediment.</title>
        <authorList>
            <person name="Zhou Z."/>
            <person name="Liu Y."/>
            <person name="Xu W."/>
            <person name="Pan J."/>
            <person name="Luo Z.H."/>
            <person name="Li M."/>
        </authorList>
    </citation>
    <scope>NUCLEOTIDE SEQUENCE [LARGE SCALE GENOMIC DNA]</scope>
    <source>
        <strain evidence="2">SpSt-618</strain>
        <strain evidence="3">SpSt-657</strain>
    </source>
</reference>
<evidence type="ECO:0000313" key="3">
    <source>
        <dbReference type="EMBL" id="HGQ18292.1"/>
    </source>
</evidence>
<comment type="caution">
    <text evidence="3">The sequence shown here is derived from an EMBL/GenBank/DDBJ whole genome shotgun (WGS) entry which is preliminary data.</text>
</comment>
<name>A0A7J3JQG9_9CREN</name>
<keyword evidence="1" id="KW-0175">Coiled coil</keyword>
<proteinExistence type="predicted"/>
<dbReference type="Gene3D" id="6.10.250.1010">
    <property type="match status" value="1"/>
</dbReference>
<evidence type="ECO:0000256" key="1">
    <source>
        <dbReference type="SAM" id="Coils"/>
    </source>
</evidence>
<gene>
    <name evidence="2" type="ORF">ENT87_03985</name>
    <name evidence="3" type="ORF">ENU30_04890</name>
</gene>
<dbReference type="PANTHER" id="PTHR34314">
    <property type="entry name" value="CRENARCHAEAL PROTEIN, PUTATIVE-RELATED"/>
    <property type="match status" value="1"/>
</dbReference>
<dbReference type="EMBL" id="DTBZ01000092">
    <property type="protein sequence ID" value="HGQ18292.1"/>
    <property type="molecule type" value="Genomic_DNA"/>
</dbReference>
<feature type="coiled-coil region" evidence="1">
    <location>
        <begin position="54"/>
        <end position="119"/>
    </location>
</feature>
<dbReference type="EMBL" id="DTAI01000117">
    <property type="protein sequence ID" value="HGN36692.1"/>
    <property type="molecule type" value="Genomic_DNA"/>
</dbReference>
<accession>A0A7J3JQG9</accession>
<sequence length="255" mass="30602">MATLSSDEKVRFLKALEEDAEFRYAVAGLLGLDTVISELRNLRSDFLLYIKEQEKRWEENNRRWEENSRRWEENDRKWEENFKRWEENNKRWEENNRRWEEAYKRFEAIELELKKLREDFLEFVKLEEKRWDEANRRFSRIEMELGALSETVYSRYVLEDLREEISVRGEKIVSKQRNADFDGVEVDLFIETDRAAYVIEVKTKPSIEDIGVVLVKADIVQQRVGKPVVPIVTGVMIGREVESYAKSKGVAIYRY</sequence>